<feature type="transmembrane region" description="Helical" evidence="1">
    <location>
        <begin position="160"/>
        <end position="182"/>
    </location>
</feature>
<organism evidence="2 3">
    <name type="scientific">Haloactinopolyspora alba</name>
    <dbReference type="NCBI Taxonomy" id="648780"/>
    <lineage>
        <taxon>Bacteria</taxon>
        <taxon>Bacillati</taxon>
        <taxon>Actinomycetota</taxon>
        <taxon>Actinomycetes</taxon>
        <taxon>Jiangellales</taxon>
        <taxon>Jiangellaceae</taxon>
        <taxon>Haloactinopolyspora</taxon>
    </lineage>
</organism>
<feature type="transmembrane region" description="Helical" evidence="1">
    <location>
        <begin position="73"/>
        <end position="91"/>
    </location>
</feature>
<keyword evidence="1" id="KW-0472">Membrane</keyword>
<evidence type="ECO:0000256" key="1">
    <source>
        <dbReference type="SAM" id="Phobius"/>
    </source>
</evidence>
<keyword evidence="1" id="KW-1133">Transmembrane helix</keyword>
<keyword evidence="1" id="KW-0812">Transmembrane</keyword>
<reference evidence="2 3" key="1">
    <citation type="submission" date="2018-03" db="EMBL/GenBank/DDBJ databases">
        <title>Genomic Encyclopedia of Archaeal and Bacterial Type Strains, Phase II (KMG-II): from individual species to whole genera.</title>
        <authorList>
            <person name="Goeker M."/>
        </authorList>
    </citation>
    <scope>NUCLEOTIDE SEQUENCE [LARGE SCALE GENOMIC DNA]</scope>
    <source>
        <strain evidence="2 3">DSM 45211</strain>
    </source>
</reference>
<accession>A0A2P8EBL7</accession>
<sequence>MSPIELFRTALAVMFSTAAVYSLARLASTAVSRRLREQAGTAPGALTSDTMHALTGVSLAALVSPHVPVDGPVYAALGIVAFALVAARFTGAIRQHGATSCAADDGRGRHGGYHLHHLVACAAMIYLWTGTQLATGDVVGSTPFAAGAGGLGAPRDASLAGLNLLFGLYFLVAATSLGFRVAEPMIRITHRVAVPAGSLTDTAARATPTRTTRAERLTSPAGRCASEVTMSAGAAFVFLSAL</sequence>
<proteinExistence type="predicted"/>
<feature type="transmembrane region" description="Helical" evidence="1">
    <location>
        <begin position="6"/>
        <end position="24"/>
    </location>
</feature>
<protein>
    <submittedName>
        <fullName evidence="2">Uncharacterized protein DUF5134</fullName>
    </submittedName>
</protein>
<name>A0A2P8EBL7_9ACTN</name>
<dbReference type="Proteomes" id="UP000243528">
    <property type="component" value="Unassembled WGS sequence"/>
</dbReference>
<dbReference type="InterPro" id="IPR033458">
    <property type="entry name" value="DUF5134"/>
</dbReference>
<gene>
    <name evidence="2" type="ORF">CLV30_102258</name>
</gene>
<dbReference type="RefSeq" id="WP_106535866.1">
    <property type="nucleotide sequence ID" value="NZ_ML142898.1"/>
</dbReference>
<evidence type="ECO:0000313" key="3">
    <source>
        <dbReference type="Proteomes" id="UP000243528"/>
    </source>
</evidence>
<comment type="caution">
    <text evidence="2">The sequence shown here is derived from an EMBL/GenBank/DDBJ whole genome shotgun (WGS) entry which is preliminary data.</text>
</comment>
<dbReference type="AlphaFoldDB" id="A0A2P8EBL7"/>
<dbReference type="EMBL" id="PYGE01000002">
    <property type="protein sequence ID" value="PSL06869.1"/>
    <property type="molecule type" value="Genomic_DNA"/>
</dbReference>
<evidence type="ECO:0000313" key="2">
    <source>
        <dbReference type="EMBL" id="PSL06869.1"/>
    </source>
</evidence>
<dbReference type="OrthoDB" id="5187877at2"/>
<dbReference type="Pfam" id="PF17197">
    <property type="entry name" value="DUF5134"/>
    <property type="match status" value="1"/>
</dbReference>
<keyword evidence="3" id="KW-1185">Reference proteome</keyword>
<feature type="transmembrane region" description="Helical" evidence="1">
    <location>
        <begin position="112"/>
        <end position="129"/>
    </location>
</feature>
<feature type="transmembrane region" description="Helical" evidence="1">
    <location>
        <begin position="45"/>
        <end position="67"/>
    </location>
</feature>